<evidence type="ECO:0000313" key="13">
    <source>
        <dbReference type="EMBL" id="SDZ91642.1"/>
    </source>
</evidence>
<gene>
    <name evidence="13" type="ORF">SAMN05421540_102171</name>
</gene>
<organism evidence="13 14">
    <name type="scientific">Psychroflexus halocasei</name>
    <dbReference type="NCBI Taxonomy" id="908615"/>
    <lineage>
        <taxon>Bacteria</taxon>
        <taxon>Pseudomonadati</taxon>
        <taxon>Bacteroidota</taxon>
        <taxon>Flavobacteriia</taxon>
        <taxon>Flavobacteriales</taxon>
        <taxon>Flavobacteriaceae</taxon>
        <taxon>Psychroflexus</taxon>
    </lineage>
</organism>
<dbReference type="PROSITE" id="PS52016">
    <property type="entry name" value="TONB_DEPENDENT_REC_3"/>
    <property type="match status" value="1"/>
</dbReference>
<dbReference type="Gene3D" id="2.40.170.20">
    <property type="entry name" value="TonB-dependent receptor, beta-barrel domain"/>
    <property type="match status" value="1"/>
</dbReference>
<dbReference type="InterPro" id="IPR008969">
    <property type="entry name" value="CarboxyPept-like_regulatory"/>
</dbReference>
<dbReference type="Pfam" id="PF00593">
    <property type="entry name" value="TonB_dep_Rec_b-barrel"/>
    <property type="match status" value="1"/>
</dbReference>
<dbReference type="InterPro" id="IPR039426">
    <property type="entry name" value="TonB-dep_rcpt-like"/>
</dbReference>
<dbReference type="NCBIfam" id="TIGR04056">
    <property type="entry name" value="OMP_RagA_SusC"/>
    <property type="match status" value="1"/>
</dbReference>
<protein>
    <submittedName>
        <fullName evidence="13">Iron complex outermembrane recepter protein</fullName>
    </submittedName>
</protein>
<dbReference type="STRING" id="908615.SAMN05421540_102171"/>
<evidence type="ECO:0000256" key="4">
    <source>
        <dbReference type="ARBA" id="ARBA00022692"/>
    </source>
</evidence>
<comment type="similarity">
    <text evidence="8 9">Belongs to the TonB-dependent receptor family.</text>
</comment>
<dbReference type="AlphaFoldDB" id="A0A1H3WZ70"/>
<keyword evidence="4 8" id="KW-0812">Transmembrane</keyword>
<reference evidence="13 14" key="1">
    <citation type="submission" date="2016-10" db="EMBL/GenBank/DDBJ databases">
        <authorList>
            <person name="de Groot N.N."/>
        </authorList>
    </citation>
    <scope>NUCLEOTIDE SEQUENCE [LARGE SCALE GENOMIC DNA]</scope>
    <source>
        <strain evidence="13 14">DSM 23581</strain>
    </source>
</reference>
<dbReference type="Pfam" id="PF13715">
    <property type="entry name" value="CarbopepD_reg_2"/>
    <property type="match status" value="1"/>
</dbReference>
<evidence type="ECO:0000256" key="8">
    <source>
        <dbReference type="PROSITE-ProRule" id="PRU01360"/>
    </source>
</evidence>
<dbReference type="SUPFAM" id="SSF56935">
    <property type="entry name" value="Porins"/>
    <property type="match status" value="1"/>
</dbReference>
<evidence type="ECO:0000313" key="14">
    <source>
        <dbReference type="Proteomes" id="UP000198820"/>
    </source>
</evidence>
<feature type="domain" description="TonB-dependent receptor plug" evidence="12">
    <location>
        <begin position="112"/>
        <end position="227"/>
    </location>
</feature>
<evidence type="ECO:0000256" key="2">
    <source>
        <dbReference type="ARBA" id="ARBA00022448"/>
    </source>
</evidence>
<evidence type="ECO:0000256" key="10">
    <source>
        <dbReference type="SAM" id="SignalP"/>
    </source>
</evidence>
<proteinExistence type="inferred from homology"/>
<keyword evidence="10" id="KW-0732">Signal</keyword>
<feature type="signal peptide" evidence="10">
    <location>
        <begin position="1"/>
        <end position="20"/>
    </location>
</feature>
<dbReference type="GO" id="GO:0009279">
    <property type="term" value="C:cell outer membrane"/>
    <property type="evidence" value="ECO:0007669"/>
    <property type="project" value="UniProtKB-SubCell"/>
</dbReference>
<evidence type="ECO:0000256" key="6">
    <source>
        <dbReference type="ARBA" id="ARBA00023136"/>
    </source>
</evidence>
<evidence type="ECO:0000256" key="7">
    <source>
        <dbReference type="ARBA" id="ARBA00023237"/>
    </source>
</evidence>
<dbReference type="InterPro" id="IPR037066">
    <property type="entry name" value="Plug_dom_sf"/>
</dbReference>
<dbReference type="InterPro" id="IPR012910">
    <property type="entry name" value="Plug_dom"/>
</dbReference>
<evidence type="ECO:0000256" key="9">
    <source>
        <dbReference type="RuleBase" id="RU003357"/>
    </source>
</evidence>
<keyword evidence="6 8" id="KW-0472">Membrane</keyword>
<dbReference type="InterPro" id="IPR023997">
    <property type="entry name" value="TonB-dep_OMP_SusC/RagA_CS"/>
</dbReference>
<dbReference type="EMBL" id="FNQF01000002">
    <property type="protein sequence ID" value="SDZ91642.1"/>
    <property type="molecule type" value="Genomic_DNA"/>
</dbReference>
<accession>A0A1H3WZ70</accession>
<keyword evidence="2 8" id="KW-0813">Transport</keyword>
<keyword evidence="7 8" id="KW-0998">Cell outer membrane</keyword>
<keyword evidence="3 8" id="KW-1134">Transmembrane beta strand</keyword>
<dbReference type="SUPFAM" id="SSF49464">
    <property type="entry name" value="Carboxypeptidase regulatory domain-like"/>
    <property type="match status" value="1"/>
</dbReference>
<dbReference type="InterPro" id="IPR036942">
    <property type="entry name" value="Beta-barrel_TonB_sf"/>
</dbReference>
<comment type="subcellular location">
    <subcellularLocation>
        <location evidence="1 8">Cell outer membrane</location>
        <topology evidence="1 8">Multi-pass membrane protein</topology>
    </subcellularLocation>
</comment>
<feature type="domain" description="TonB-dependent receptor-like beta-barrel" evidence="11">
    <location>
        <begin position="389"/>
        <end position="760"/>
    </location>
</feature>
<dbReference type="RefSeq" id="WP_093239274.1">
    <property type="nucleotide sequence ID" value="NZ_FNQF01000002.1"/>
</dbReference>
<evidence type="ECO:0000256" key="5">
    <source>
        <dbReference type="ARBA" id="ARBA00023077"/>
    </source>
</evidence>
<dbReference type="Pfam" id="PF07715">
    <property type="entry name" value="Plug"/>
    <property type="match status" value="1"/>
</dbReference>
<name>A0A1H3WZ70_9FLAO</name>
<dbReference type="InterPro" id="IPR023996">
    <property type="entry name" value="TonB-dep_OMP_SusC/RagA"/>
</dbReference>
<evidence type="ECO:0000256" key="1">
    <source>
        <dbReference type="ARBA" id="ARBA00004571"/>
    </source>
</evidence>
<evidence type="ECO:0000259" key="12">
    <source>
        <dbReference type="Pfam" id="PF07715"/>
    </source>
</evidence>
<dbReference type="InterPro" id="IPR000531">
    <property type="entry name" value="Beta-barrel_TonB"/>
</dbReference>
<keyword evidence="5 9" id="KW-0798">TonB box</keyword>
<dbReference type="NCBIfam" id="TIGR04057">
    <property type="entry name" value="SusC_RagA_signa"/>
    <property type="match status" value="1"/>
</dbReference>
<dbReference type="Proteomes" id="UP000198820">
    <property type="component" value="Unassembled WGS sequence"/>
</dbReference>
<evidence type="ECO:0000259" key="11">
    <source>
        <dbReference type="Pfam" id="PF00593"/>
    </source>
</evidence>
<dbReference type="Gene3D" id="2.170.130.10">
    <property type="entry name" value="TonB-dependent receptor, plug domain"/>
    <property type="match status" value="1"/>
</dbReference>
<dbReference type="FunFam" id="2.170.130.10:FF:000008">
    <property type="entry name" value="SusC/RagA family TonB-linked outer membrane protein"/>
    <property type="match status" value="1"/>
</dbReference>
<evidence type="ECO:0000256" key="3">
    <source>
        <dbReference type="ARBA" id="ARBA00022452"/>
    </source>
</evidence>
<sequence length="973" mass="107965">MQTIKQLSFLLMFLPLCIFAQDTVKGTVIGEDSGAIPGVNIIIKGTDKGTTSDFDGHYAIVVEQGQVLVYSYLGFKSQEITYVGQNEINVTMGEDTAILEEVLVIGYGTAKKEDLTGAVDMVSSKDFNKGPINSAQELITGKIAGVNVTSASGSPGDGQTITIRGLGSLSLENQPLYVIDGIPIDNGGVGGSRNPLNIINPNDIESMTVLKDASATAIYGSRAANGVIQITTKKGKDTKEFRYDVSLKRTVRNRLETVDVMSASEFKNLVNNVGTPDQIGRLGDSSTDWQEQIYTEQATGEEFNMSALGNAFGFMPMRASIGYTNQDGILRGDNFTRYTGGLNLTPRFFDDQLKVTLNVRGSYVENIFANRDAIGSAVSFDPTQPIYDSNSPFGGYFAWIDPQTGAQRSLAPTNPVASLNLVDDHSEVRRIITNLQADYDLTEHIKATVNVGYDESNSNGRTITSDQMPTDDQVGGLRNGARTTFSQTQKNKLFDAYLTYENTFNDVHSLTAVAGYSYQKFEYDNYSYDSEKEEQGNTAEFIDRSKNVLLSYFGRANYNYDSRYLLTASLRADASSKLNPDDRWGYFPSFSAAWNIHNESFMDGSDFFNVLKLRGGYGQVGNVNGLGDYNFLTRYTSSQSTANYQIGNSFYQTYRPEPYNEDLKWEVGSTINVGLDYAFLDDKVSGSINAYIKKTEDLIAFTLVDPFTNFGNKIDKNIGDMENKGIEFAINYKAIDTDDWSWNLGYNVSFNDNEITNLPDEQNVGGISGGTGNNIQLHREGETPYSYYVYEQVYDSNGRPIEGVYVDRNNDGVINDDDRYIKENPYADVLMGFNTNLSYKNWDLSVQSRVSLGNYAYNNVASANSYERKATENQILSNLHSDYFNTGFKNITQRGLLSDYHIQDASFFRIDNVTLGYNFNSVSGNTQFRVYGSVQNLLTVTDYDGIDPEISGGIDNNFYPRPRTFVLGLNVDL</sequence>
<keyword evidence="14" id="KW-1185">Reference proteome</keyword>
<feature type="chain" id="PRO_5011598652" evidence="10">
    <location>
        <begin position="21"/>
        <end position="973"/>
    </location>
</feature>